<proteinExistence type="predicted"/>
<dbReference type="EMBL" id="AWGJ01000002">
    <property type="protein sequence ID" value="ODN83458.1"/>
    <property type="molecule type" value="Genomic_DNA"/>
</dbReference>
<dbReference type="PANTHER" id="PTHR34315:SF1">
    <property type="entry name" value="INTRADIOL RING-CLEAVAGE DIOXYGENASES DOMAIN-CONTAINING PROTEIN-RELATED"/>
    <property type="match status" value="1"/>
</dbReference>
<accession>A0A1E3I4M6</accession>
<dbReference type="GeneID" id="30152904"/>
<dbReference type="AlphaFoldDB" id="A0A1E3I4M6"/>
<evidence type="ECO:0000256" key="2">
    <source>
        <dbReference type="SAM" id="SignalP"/>
    </source>
</evidence>
<dbReference type="GO" id="GO:0016702">
    <property type="term" value="F:oxidoreductase activity, acting on single donors with incorporation of molecular oxygen, incorporation of two atoms of oxygen"/>
    <property type="evidence" value="ECO:0007669"/>
    <property type="project" value="InterPro"/>
</dbReference>
<evidence type="ECO:0008006" key="5">
    <source>
        <dbReference type="Google" id="ProtNLM"/>
    </source>
</evidence>
<name>A0A1E3I4M6_9TREE</name>
<dbReference type="Gene3D" id="2.60.130.10">
    <property type="entry name" value="Aromatic compound dioxygenase"/>
    <property type="match status" value="1"/>
</dbReference>
<evidence type="ECO:0000313" key="3">
    <source>
        <dbReference type="EMBL" id="ODN83458.1"/>
    </source>
</evidence>
<dbReference type="InterPro" id="IPR015889">
    <property type="entry name" value="Intradiol_dOase_core"/>
</dbReference>
<gene>
    <name evidence="3" type="ORF">L202_01595</name>
</gene>
<sequence length="327" mass="34724">MLSFATLSALLPLLFPVVAADHLRNPAPQIFFPPSPDDVLHPEWPDRQAALGWSGKHASEGSGVVGSGPGACGGVCVLTPEVMEGPFYIDYHLPRSNITEGLPGLPLSLTIHLYSISSHLSDPTLPHSTCTPLSNAWVDIWSCEAEAGIYSGYGKAAEGGPDGPGGPPDWPGKGPSKGPGRPPHGPPGGPGGPPMHVEPINNSTFLRGIQQTDAEGKVTFDMIYPGWYPGRTVHIHMKTHAPAWGGDAAAMSNETHTHTTQIFFPQELNDQVAEHPIYAKNGARRITNAQDGLFEEMEGASVVKIDQGMNGDEAIEASLAVGVDMWW</sequence>
<dbReference type="OrthoDB" id="121380at2759"/>
<dbReference type="PANTHER" id="PTHR34315">
    <property type="match status" value="1"/>
</dbReference>
<dbReference type="GO" id="GO:0005506">
    <property type="term" value="F:iron ion binding"/>
    <property type="evidence" value="ECO:0007669"/>
    <property type="project" value="InterPro"/>
</dbReference>
<feature type="chain" id="PRO_5009129552" description="Intradiol ring-cleavage dioxygenases domain-containing protein" evidence="2">
    <location>
        <begin position="21"/>
        <end position="327"/>
    </location>
</feature>
<comment type="caution">
    <text evidence="3">The sequence shown here is derived from an EMBL/GenBank/DDBJ whole genome shotgun (WGS) entry which is preliminary data.</text>
</comment>
<feature type="signal peptide" evidence="2">
    <location>
        <begin position="1"/>
        <end position="20"/>
    </location>
</feature>
<protein>
    <recommendedName>
        <fullName evidence="5">Intradiol ring-cleavage dioxygenases domain-containing protein</fullName>
    </recommendedName>
</protein>
<dbReference type="STRING" id="1295533.A0A1E3I4M6"/>
<feature type="compositionally biased region" description="Pro residues" evidence="1">
    <location>
        <begin position="180"/>
        <end position="193"/>
    </location>
</feature>
<dbReference type="SUPFAM" id="SSF49482">
    <property type="entry name" value="Aromatic compound dioxygenase"/>
    <property type="match status" value="1"/>
</dbReference>
<evidence type="ECO:0000256" key="1">
    <source>
        <dbReference type="SAM" id="MobiDB-lite"/>
    </source>
</evidence>
<dbReference type="Proteomes" id="UP000094065">
    <property type="component" value="Unassembled WGS sequence"/>
</dbReference>
<dbReference type="RefSeq" id="XP_018997458.1">
    <property type="nucleotide sequence ID" value="XM_019135031.1"/>
</dbReference>
<reference evidence="3 4" key="1">
    <citation type="submission" date="2016-06" db="EMBL/GenBank/DDBJ databases">
        <title>Evolution of pathogenesis and genome organization in the Tremellales.</title>
        <authorList>
            <person name="Cuomo C."/>
            <person name="Litvintseva A."/>
            <person name="Heitman J."/>
            <person name="Chen Y."/>
            <person name="Sun S."/>
            <person name="Springer D."/>
            <person name="Dromer F."/>
            <person name="Young S."/>
            <person name="Zeng Q."/>
            <person name="Chapman S."/>
            <person name="Gujja S."/>
            <person name="Saif S."/>
            <person name="Birren B."/>
        </authorList>
    </citation>
    <scope>NUCLEOTIDE SEQUENCE [LARGE SCALE GENOMIC DNA]</scope>
    <source>
        <strain evidence="3 4">CBS 6039</strain>
    </source>
</reference>
<keyword evidence="2" id="KW-0732">Signal</keyword>
<dbReference type="CDD" id="cd03457">
    <property type="entry name" value="intradiol_dioxygenase_like"/>
    <property type="match status" value="1"/>
</dbReference>
<organism evidence="3 4">
    <name type="scientific">Cryptococcus amylolentus CBS 6039</name>
    <dbReference type="NCBI Taxonomy" id="1295533"/>
    <lineage>
        <taxon>Eukaryota</taxon>
        <taxon>Fungi</taxon>
        <taxon>Dikarya</taxon>
        <taxon>Basidiomycota</taxon>
        <taxon>Agaricomycotina</taxon>
        <taxon>Tremellomycetes</taxon>
        <taxon>Tremellales</taxon>
        <taxon>Cryptococcaceae</taxon>
        <taxon>Cryptococcus</taxon>
    </lineage>
</organism>
<keyword evidence="4" id="KW-1185">Reference proteome</keyword>
<evidence type="ECO:0000313" key="4">
    <source>
        <dbReference type="Proteomes" id="UP000094065"/>
    </source>
</evidence>
<feature type="region of interest" description="Disordered" evidence="1">
    <location>
        <begin position="156"/>
        <end position="200"/>
    </location>
</feature>